<dbReference type="FunFam" id="1.10.620.20:FF:000001">
    <property type="entry name" value="Ribonucleoside-diphosphate reductase 1 subunit beta"/>
    <property type="match status" value="1"/>
</dbReference>
<evidence type="ECO:0000256" key="6">
    <source>
        <dbReference type="ARBA" id="ARBA00023004"/>
    </source>
</evidence>
<evidence type="ECO:0000256" key="1">
    <source>
        <dbReference type="ARBA" id="ARBA00001962"/>
    </source>
</evidence>
<comment type="cofactor">
    <cofactor evidence="1">
        <name>Fe cation</name>
        <dbReference type="ChEBI" id="CHEBI:24875"/>
    </cofactor>
</comment>
<evidence type="ECO:0000256" key="2">
    <source>
        <dbReference type="ARBA" id="ARBA00009303"/>
    </source>
</evidence>
<evidence type="ECO:0000256" key="7">
    <source>
        <dbReference type="ARBA" id="ARBA00023116"/>
    </source>
</evidence>
<organism evidence="8 9">
    <name type="scientific">Rouxiella aceris</name>
    <dbReference type="NCBI Taxonomy" id="2703884"/>
    <lineage>
        <taxon>Bacteria</taxon>
        <taxon>Pseudomonadati</taxon>
        <taxon>Pseudomonadota</taxon>
        <taxon>Gammaproteobacteria</taxon>
        <taxon>Enterobacterales</taxon>
        <taxon>Yersiniaceae</taxon>
        <taxon>Rouxiella</taxon>
    </lineage>
</organism>
<dbReference type="GO" id="GO:0009263">
    <property type="term" value="P:deoxyribonucleotide biosynthetic process"/>
    <property type="evidence" value="ECO:0007669"/>
    <property type="project" value="UniProtKB-KW"/>
</dbReference>
<evidence type="ECO:0000256" key="5">
    <source>
        <dbReference type="ARBA" id="ARBA00023002"/>
    </source>
</evidence>
<evidence type="ECO:0000256" key="3">
    <source>
        <dbReference type="ARBA" id="ARBA00012274"/>
    </source>
</evidence>
<evidence type="ECO:0000256" key="4">
    <source>
        <dbReference type="ARBA" id="ARBA00022723"/>
    </source>
</evidence>
<dbReference type="SUPFAM" id="SSF47240">
    <property type="entry name" value="Ferritin-like"/>
    <property type="match status" value="1"/>
</dbReference>
<proteinExistence type="inferred from homology"/>
<dbReference type="PANTHER" id="PTHR23409:SF18">
    <property type="entry name" value="RIBONUCLEOSIDE-DIPHOSPHATE REDUCTASE SUBUNIT M2"/>
    <property type="match status" value="1"/>
</dbReference>
<protein>
    <recommendedName>
        <fullName evidence="3">ribonucleoside-diphosphate reductase</fullName>
        <ecNumber evidence="3">1.17.4.1</ecNumber>
    </recommendedName>
</protein>
<evidence type="ECO:0000313" key="8">
    <source>
        <dbReference type="EMBL" id="NMP27275.1"/>
    </source>
</evidence>
<keyword evidence="5 8" id="KW-0560">Oxidoreductase</keyword>
<dbReference type="Pfam" id="PF00268">
    <property type="entry name" value="Ribonuc_red_sm"/>
    <property type="match status" value="1"/>
</dbReference>
<dbReference type="GO" id="GO:0046872">
    <property type="term" value="F:metal ion binding"/>
    <property type="evidence" value="ECO:0007669"/>
    <property type="project" value="UniProtKB-KW"/>
</dbReference>
<dbReference type="Gene3D" id="1.10.620.20">
    <property type="entry name" value="Ribonucleotide Reductase, subunit A"/>
    <property type="match status" value="1"/>
</dbReference>
<name>A0A848MHU8_9GAMM</name>
<keyword evidence="7" id="KW-0215">Deoxyribonucleotide synthesis</keyword>
<dbReference type="GO" id="GO:0004748">
    <property type="term" value="F:ribonucleoside-diphosphate reductase activity, thioredoxin disulfide as acceptor"/>
    <property type="evidence" value="ECO:0007669"/>
    <property type="project" value="UniProtKB-EC"/>
</dbReference>
<dbReference type="EMBL" id="JAADJU010000005">
    <property type="protein sequence ID" value="NMP27275.1"/>
    <property type="molecule type" value="Genomic_DNA"/>
</dbReference>
<reference evidence="8 9" key="1">
    <citation type="submission" date="2020-01" db="EMBL/GenBank/DDBJ databases">
        <authorList>
            <person name="Lee S.D."/>
        </authorList>
    </citation>
    <scope>NUCLEOTIDE SEQUENCE [LARGE SCALE GENOMIC DNA]</scope>
    <source>
        <strain evidence="8 9">SAP-1</strain>
    </source>
</reference>
<dbReference type="Proteomes" id="UP000585363">
    <property type="component" value="Unassembled WGS sequence"/>
</dbReference>
<dbReference type="EC" id="1.17.4.1" evidence="3"/>
<accession>A0A848MHU8</accession>
<evidence type="ECO:0000313" key="9">
    <source>
        <dbReference type="Proteomes" id="UP000585363"/>
    </source>
</evidence>
<dbReference type="InterPro" id="IPR030475">
    <property type="entry name" value="RNR_small_AS"/>
</dbReference>
<dbReference type="NCBIfam" id="NF006576">
    <property type="entry name" value="PRK09101.1"/>
    <property type="match status" value="1"/>
</dbReference>
<dbReference type="InterPro" id="IPR012348">
    <property type="entry name" value="RNR-like"/>
</dbReference>
<dbReference type="RefSeq" id="WP_169402995.1">
    <property type="nucleotide sequence ID" value="NZ_JAADJU010000005.1"/>
</dbReference>
<dbReference type="PROSITE" id="PS00368">
    <property type="entry name" value="RIBORED_SMALL"/>
    <property type="match status" value="1"/>
</dbReference>
<keyword evidence="4" id="KW-0479">Metal-binding</keyword>
<keyword evidence="9" id="KW-1185">Reference proteome</keyword>
<dbReference type="InterPro" id="IPR009078">
    <property type="entry name" value="Ferritin-like_SF"/>
</dbReference>
<keyword evidence="6" id="KW-0408">Iron</keyword>
<sequence length="376" mass="43344">MAYTTFSQHKNDQLLEPMFFGQCVNVARFDQQKHEIFEKLIEKQLSFFWRPEEVDVARDRIDFQGLPEHEKHIFLSNLKYQTLLDSIQGRSPNVALLPLISIPELETWVETWAFSETIHSRSYTHIIRNIVNDPALVFDDIVTNEEILKRAKDISGYYDSLIEMTSYYHLLGVGTHQVNGKTIVVDMHELKKKLYLCLMSVNALEAVRFYVSFACSFAFAERELMEGNAKIIKLIARDEALHLTGTQHALNLLRSGSDDPEMAEIAKECEQECYDLFVLAAQQEKEWAEYLFRDGSMIGLNKDILCQYIEYITNIRMQAVGLSAPFQTRTNPIPWINAWLVSDNVQVAPQEVEVSSYLVGQIDSEMNADDLSDFEF</sequence>
<dbReference type="AlphaFoldDB" id="A0A848MHU8"/>
<gene>
    <name evidence="8" type="primary">nrdB</name>
    <name evidence="8" type="ORF">GW590_10395</name>
</gene>
<dbReference type="InterPro" id="IPR000358">
    <property type="entry name" value="RNR_small_fam"/>
</dbReference>
<reference evidence="8 9" key="2">
    <citation type="submission" date="2020-06" db="EMBL/GenBank/DDBJ databases">
        <title>Polyphasic characterization of a Rahnella strain isolated from tree sap.</title>
        <authorList>
            <person name="Kim I.S."/>
        </authorList>
    </citation>
    <scope>NUCLEOTIDE SEQUENCE [LARGE SCALE GENOMIC DNA]</scope>
    <source>
        <strain evidence="8 9">SAP-1</strain>
    </source>
</reference>
<dbReference type="UniPathway" id="UPA00326"/>
<dbReference type="InterPro" id="IPR033909">
    <property type="entry name" value="RNR_small"/>
</dbReference>
<dbReference type="PANTHER" id="PTHR23409">
    <property type="entry name" value="RIBONUCLEOSIDE-DIPHOSPHATE REDUCTASE SMALL CHAIN"/>
    <property type="match status" value="1"/>
</dbReference>
<comment type="similarity">
    <text evidence="2">Belongs to the ribonucleoside diphosphate reductase small chain family.</text>
</comment>
<comment type="caution">
    <text evidence="8">The sequence shown here is derived from an EMBL/GenBank/DDBJ whole genome shotgun (WGS) entry which is preliminary data.</text>
</comment>
<dbReference type="CDD" id="cd01049">
    <property type="entry name" value="RNRR2"/>
    <property type="match status" value="1"/>
</dbReference>